<proteinExistence type="predicted"/>
<dbReference type="EMBL" id="CAJVPU010008141">
    <property type="protein sequence ID" value="CAG8580564.1"/>
    <property type="molecule type" value="Genomic_DNA"/>
</dbReference>
<evidence type="ECO:0000313" key="2">
    <source>
        <dbReference type="Proteomes" id="UP000789702"/>
    </source>
</evidence>
<reference evidence="1" key="1">
    <citation type="submission" date="2021-06" db="EMBL/GenBank/DDBJ databases">
        <authorList>
            <person name="Kallberg Y."/>
            <person name="Tangrot J."/>
            <person name="Rosling A."/>
        </authorList>
    </citation>
    <scope>NUCLEOTIDE SEQUENCE</scope>
    <source>
        <strain evidence="1">IL203A</strain>
    </source>
</reference>
<evidence type="ECO:0000313" key="1">
    <source>
        <dbReference type="EMBL" id="CAG8580564.1"/>
    </source>
</evidence>
<organism evidence="1 2">
    <name type="scientific">Dentiscutata heterogama</name>
    <dbReference type="NCBI Taxonomy" id="1316150"/>
    <lineage>
        <taxon>Eukaryota</taxon>
        <taxon>Fungi</taxon>
        <taxon>Fungi incertae sedis</taxon>
        <taxon>Mucoromycota</taxon>
        <taxon>Glomeromycotina</taxon>
        <taxon>Glomeromycetes</taxon>
        <taxon>Diversisporales</taxon>
        <taxon>Gigasporaceae</taxon>
        <taxon>Dentiscutata</taxon>
    </lineage>
</organism>
<protein>
    <submittedName>
        <fullName evidence="1">3417_t:CDS:1</fullName>
    </submittedName>
</protein>
<keyword evidence="2" id="KW-1185">Reference proteome</keyword>
<feature type="non-terminal residue" evidence="1">
    <location>
        <position position="1"/>
    </location>
</feature>
<dbReference type="Proteomes" id="UP000789702">
    <property type="component" value="Unassembled WGS sequence"/>
</dbReference>
<name>A0ACA9MCK0_9GLOM</name>
<accession>A0ACA9MCK0</accession>
<comment type="caution">
    <text evidence="1">The sequence shown here is derived from an EMBL/GenBank/DDBJ whole genome shotgun (WGS) entry which is preliminary data.</text>
</comment>
<sequence>NMSDNTTYEDWGMVIDWNGKNKSNVGFGISSSYLEPDNSWIPSYGITINRDPRKGFLRFSLMPKTTHFAWEQYMVDTIIIGPSNGFFIILATLDSGYAIVYNQTENANGNSSLEYIGLYSVFLAYNQTKTSKPIILFKIPSTNITLDYLACSVDYVFIGYVCILNVNEKITATTNANMITTTFAAKPIATPDGNISSNMTVKTFYKIRFLSTGSVVAFNRMFSLNSSENDLTFILIFRLGGYTFTFTDSYLFYYDPAKKIYFYDEYDKIINLTNFEFFKNFSVVDLSYTLLPNNTFLNALKTNVTTETNNTWRLLSIDIPQLSPYGDHRYNNLQINSTIPAIGVKIQLNFDIISITFHEPISYSNGNLTIFQRINQNNSIIRQIINSRTCNCSLSDNQITIQFSVLHSTFNKPGGQYYIQMDYDFVKSAEYNEPMLGIDQHVWAFETGVSGKLLLTKSGSQYFQILDNNGKHDFFIILIKELTDMIPIEQERLSSNEHYQLYNPGSDSKQIIIMLSISESRNNNESIASVIKDDLNLLILEKEFTAISGGNVTKYLDESYGFQLIGNNQSFIGFYHRILI</sequence>
<gene>
    <name evidence="1" type="ORF">DHETER_LOCUS6450</name>
</gene>